<gene>
    <name evidence="2" type="ORF">JCM15548_12288</name>
</gene>
<dbReference type="AlphaFoldDB" id="A0A0E9LXR6"/>
<accession>A0A0E9LXR6</accession>
<keyword evidence="1" id="KW-1133">Transmembrane helix</keyword>
<evidence type="ECO:0000256" key="1">
    <source>
        <dbReference type="SAM" id="Phobius"/>
    </source>
</evidence>
<dbReference type="Proteomes" id="UP000032900">
    <property type="component" value="Unassembled WGS sequence"/>
</dbReference>
<reference evidence="2 3" key="1">
    <citation type="journal article" date="2015" name="Microbes Environ.">
        <title>Distribution and evolution of nitrogen fixation genes in the phylum bacteroidetes.</title>
        <authorList>
            <person name="Inoue J."/>
            <person name="Oshima K."/>
            <person name="Suda W."/>
            <person name="Sakamoto M."/>
            <person name="Iino T."/>
            <person name="Noda S."/>
            <person name="Hongoh Y."/>
            <person name="Hattori M."/>
            <person name="Ohkuma M."/>
        </authorList>
    </citation>
    <scope>NUCLEOTIDE SEQUENCE [LARGE SCALE GENOMIC DNA]</scope>
    <source>
        <strain evidence="2">JCM 15548</strain>
    </source>
</reference>
<dbReference type="EMBL" id="BAZW01000017">
    <property type="protein sequence ID" value="GAO30044.1"/>
    <property type="molecule type" value="Genomic_DNA"/>
</dbReference>
<evidence type="ECO:0000313" key="2">
    <source>
        <dbReference type="EMBL" id="GAO30044.1"/>
    </source>
</evidence>
<feature type="transmembrane region" description="Helical" evidence="1">
    <location>
        <begin position="21"/>
        <end position="42"/>
    </location>
</feature>
<dbReference type="STRING" id="1236989.JCM15548_12288"/>
<sequence length="285" mass="33291">MPSKIRRRISQSFKEPVINKLFWLLGIFLFTIFIILFIENYFDQNYTLRYQHTIRNQEQKQKLDFILKEQLMNIQLAFKTYPSINHPQQLANNHDIIKEKISQCIDILRILDQGGQYSYRNTVNLASSEEIIEIITYEKDQYTGTINEVRQLYPAINDLQSLSSRIVATLKTPVDNEVTDLASVDESVAFYLKQADSIFTRIFEIERKISYDIQKNVVSVNNTSINVLNRYNRLKYINLMLFSLFAGTITYLVIIQISKIIIVRKKAEQNSKKLLMAVEQSPVAS</sequence>
<name>A0A0E9LXR6_9BACT</name>
<keyword evidence="3" id="KW-1185">Reference proteome</keyword>
<feature type="transmembrane region" description="Helical" evidence="1">
    <location>
        <begin position="239"/>
        <end position="263"/>
    </location>
</feature>
<organism evidence="2 3">
    <name type="scientific">Geofilum rubicundum JCM 15548</name>
    <dbReference type="NCBI Taxonomy" id="1236989"/>
    <lineage>
        <taxon>Bacteria</taxon>
        <taxon>Pseudomonadati</taxon>
        <taxon>Bacteroidota</taxon>
        <taxon>Bacteroidia</taxon>
        <taxon>Marinilabiliales</taxon>
        <taxon>Marinilabiliaceae</taxon>
        <taxon>Geofilum</taxon>
    </lineage>
</organism>
<protein>
    <submittedName>
        <fullName evidence="2">Uncharacterized protein</fullName>
    </submittedName>
</protein>
<keyword evidence="1" id="KW-0472">Membrane</keyword>
<proteinExistence type="predicted"/>
<evidence type="ECO:0000313" key="3">
    <source>
        <dbReference type="Proteomes" id="UP000032900"/>
    </source>
</evidence>
<comment type="caution">
    <text evidence="2">The sequence shown here is derived from an EMBL/GenBank/DDBJ whole genome shotgun (WGS) entry which is preliminary data.</text>
</comment>
<keyword evidence="1" id="KW-0812">Transmembrane</keyword>